<dbReference type="GO" id="GO:0004252">
    <property type="term" value="F:serine-type endopeptidase activity"/>
    <property type="evidence" value="ECO:0007669"/>
    <property type="project" value="InterPro"/>
</dbReference>
<evidence type="ECO:0000256" key="12">
    <source>
        <dbReference type="PROSITE-ProRule" id="PRU01240"/>
    </source>
</evidence>
<dbReference type="GO" id="GO:0005576">
    <property type="term" value="C:extracellular region"/>
    <property type="evidence" value="ECO:0007669"/>
    <property type="project" value="UniProtKB-SubCell"/>
</dbReference>
<comment type="subcellular location">
    <subcellularLocation>
        <location evidence="1">Membrane</location>
    </subcellularLocation>
    <subcellularLocation>
        <location evidence="2">Secreted</location>
    </subcellularLocation>
</comment>
<feature type="domain" description="P/Homo B" evidence="14">
    <location>
        <begin position="1246"/>
        <end position="1403"/>
    </location>
</feature>
<dbReference type="Gene3D" id="2.60.40.10">
    <property type="entry name" value="Immunoglobulins"/>
    <property type="match status" value="2"/>
</dbReference>
<keyword evidence="3" id="KW-0964">Secreted</keyword>
<evidence type="ECO:0000256" key="7">
    <source>
        <dbReference type="ARBA" id="ARBA00022801"/>
    </source>
</evidence>
<dbReference type="Pfam" id="PF00082">
    <property type="entry name" value="Peptidase_S8"/>
    <property type="match status" value="1"/>
</dbReference>
<dbReference type="InterPro" id="IPR013783">
    <property type="entry name" value="Ig-like_fold"/>
</dbReference>
<dbReference type="PROSITE" id="PS00330">
    <property type="entry name" value="HEMOLYSIN_CALCIUM"/>
    <property type="match status" value="15"/>
</dbReference>
<dbReference type="SMART" id="SM00736">
    <property type="entry name" value="CADG"/>
    <property type="match status" value="2"/>
</dbReference>
<feature type="region of interest" description="Disordered" evidence="13">
    <location>
        <begin position="1663"/>
        <end position="1682"/>
    </location>
</feature>
<keyword evidence="7" id="KW-0378">Hydrolase</keyword>
<dbReference type="InterPro" id="IPR011049">
    <property type="entry name" value="Serralysin-like_metalloprot_C"/>
</dbReference>
<dbReference type="Gene3D" id="3.40.50.200">
    <property type="entry name" value="Peptidase S8/S53 domain"/>
    <property type="match status" value="1"/>
</dbReference>
<comment type="caution">
    <text evidence="12">Lacks conserved residue(s) required for the propagation of feature annotation.</text>
</comment>
<dbReference type="InterPro" id="IPR002884">
    <property type="entry name" value="P_dom"/>
</dbReference>
<dbReference type="InterPro" id="IPR018511">
    <property type="entry name" value="Hemolysin-typ_Ca-bd_CS"/>
</dbReference>
<dbReference type="PANTHER" id="PTHR38340:SF1">
    <property type="entry name" value="S-LAYER PROTEIN"/>
    <property type="match status" value="1"/>
</dbReference>
<dbReference type="SUPFAM" id="SSF49785">
    <property type="entry name" value="Galactose-binding domain-like"/>
    <property type="match status" value="1"/>
</dbReference>
<comment type="caution">
    <text evidence="15">The sequence shown here is derived from an EMBL/GenBank/DDBJ whole genome shotgun (WGS) entry which is preliminary data.</text>
</comment>
<gene>
    <name evidence="15" type="ORF">ALP84_05091</name>
</gene>
<dbReference type="PANTHER" id="PTHR38340">
    <property type="entry name" value="S-LAYER PROTEIN"/>
    <property type="match status" value="1"/>
</dbReference>
<proteinExistence type="inferred from homology"/>
<dbReference type="PRINTS" id="PR01488">
    <property type="entry name" value="RTXTOXINA"/>
</dbReference>
<dbReference type="GO" id="GO:0090729">
    <property type="term" value="F:toxin activity"/>
    <property type="evidence" value="ECO:0007669"/>
    <property type="project" value="UniProtKB-KW"/>
</dbReference>
<evidence type="ECO:0000256" key="5">
    <source>
        <dbReference type="ARBA" id="ARBA00022670"/>
    </source>
</evidence>
<dbReference type="InterPro" id="IPR003995">
    <property type="entry name" value="RTX_toxin_determinant-A"/>
</dbReference>
<organism evidence="15 16">
    <name type="scientific">Pseudomonas cichorii</name>
    <dbReference type="NCBI Taxonomy" id="36746"/>
    <lineage>
        <taxon>Bacteria</taxon>
        <taxon>Pseudomonadati</taxon>
        <taxon>Pseudomonadota</taxon>
        <taxon>Gammaproteobacteria</taxon>
        <taxon>Pseudomonadales</taxon>
        <taxon>Pseudomonadaceae</taxon>
        <taxon>Pseudomonas</taxon>
    </lineage>
</organism>
<dbReference type="InterPro" id="IPR008979">
    <property type="entry name" value="Galactose-bd-like_sf"/>
</dbReference>
<evidence type="ECO:0000256" key="9">
    <source>
        <dbReference type="ARBA" id="ARBA00022837"/>
    </source>
</evidence>
<keyword evidence="10" id="KW-0843">Virulence</keyword>
<evidence type="ECO:0000256" key="6">
    <source>
        <dbReference type="ARBA" id="ARBA00022737"/>
    </source>
</evidence>
<dbReference type="Pfam" id="PF06594">
    <property type="entry name" value="HCBP_related"/>
    <property type="match status" value="6"/>
</dbReference>
<evidence type="ECO:0000313" key="15">
    <source>
        <dbReference type="EMBL" id="RMR61011.1"/>
    </source>
</evidence>
<dbReference type="InterPro" id="IPR015919">
    <property type="entry name" value="Cadherin-like_sf"/>
</dbReference>
<dbReference type="Gene3D" id="2.60.120.260">
    <property type="entry name" value="Galactose-binding domain-like"/>
    <property type="match status" value="1"/>
</dbReference>
<evidence type="ECO:0000256" key="4">
    <source>
        <dbReference type="ARBA" id="ARBA00022656"/>
    </source>
</evidence>
<name>A0A3M4WA09_PSECI</name>
<dbReference type="InterPro" id="IPR041690">
    <property type="entry name" value="Cadherin_5"/>
</dbReference>
<dbReference type="InterPro" id="IPR010566">
    <property type="entry name" value="Haemolys_ca-bd"/>
</dbReference>
<evidence type="ECO:0000256" key="1">
    <source>
        <dbReference type="ARBA" id="ARBA00004370"/>
    </source>
</evidence>
<evidence type="ECO:0000313" key="16">
    <source>
        <dbReference type="Proteomes" id="UP000278332"/>
    </source>
</evidence>
<dbReference type="PROSITE" id="PS51892">
    <property type="entry name" value="SUBTILASE"/>
    <property type="match status" value="1"/>
</dbReference>
<dbReference type="Gene3D" id="2.60.40.3440">
    <property type="match status" value="1"/>
</dbReference>
<evidence type="ECO:0000256" key="10">
    <source>
        <dbReference type="ARBA" id="ARBA00023026"/>
    </source>
</evidence>
<dbReference type="InterPro" id="IPR050557">
    <property type="entry name" value="RTX_toxin/Mannuronan_C5-epim"/>
</dbReference>
<reference evidence="15 16" key="1">
    <citation type="submission" date="2018-08" db="EMBL/GenBank/DDBJ databases">
        <title>Recombination of ecologically and evolutionarily significant loci maintains genetic cohesion in the Pseudomonas syringae species complex.</title>
        <authorList>
            <person name="Dillon M."/>
            <person name="Thakur S."/>
            <person name="Almeida R.N.D."/>
            <person name="Weir B.S."/>
            <person name="Guttman D.S."/>
        </authorList>
    </citation>
    <scope>NUCLEOTIDE SEQUENCE [LARGE SCALE GENOMIC DNA]</scope>
    <source>
        <strain evidence="15 16">ICMP 6917</strain>
    </source>
</reference>
<dbReference type="PROSITE" id="PS51829">
    <property type="entry name" value="P_HOMO_B"/>
    <property type="match status" value="1"/>
</dbReference>
<protein>
    <recommendedName>
        <fullName evidence="14">P/Homo B domain-containing protein</fullName>
    </recommendedName>
</protein>
<dbReference type="SUPFAM" id="SSF51120">
    <property type="entry name" value="beta-Roll"/>
    <property type="match status" value="11"/>
</dbReference>
<dbReference type="GO" id="GO:0005509">
    <property type="term" value="F:calcium ion binding"/>
    <property type="evidence" value="ECO:0007669"/>
    <property type="project" value="InterPro"/>
</dbReference>
<dbReference type="InterPro" id="IPR023828">
    <property type="entry name" value="Peptidase_S8_Ser-AS"/>
</dbReference>
<keyword evidence="11" id="KW-0472">Membrane</keyword>
<keyword evidence="6" id="KW-0677">Repeat</keyword>
<dbReference type="Pfam" id="PF01483">
    <property type="entry name" value="P_proprotein"/>
    <property type="match status" value="1"/>
</dbReference>
<dbReference type="EMBL" id="RBRY01000037">
    <property type="protein sequence ID" value="RMR61011.1"/>
    <property type="molecule type" value="Genomic_DNA"/>
</dbReference>
<sequence length="3286" mass="340930">MEKSYSVTYKVAGVGADYVYQQDKSDHKAGDLHDSPGGHMWYSVSDGVASKSFGFASRLDEMFGPGQVVMDDDSAYQETLYEVTVKLTESQYTALMNFSSNPPAGGFDSATYNLLTNSCVDFVYASLKVLGYNPNDEQGDLFPGNNLDNIDALLNGFGAEIIRGDMARGGVVYDGSQSSLWLNSSDLSGGMANNDFSLNTDLASGIKYKESVDHDAAAAEVAQGLINSGGGWNLSYDANKLNLNQYQGNWINNTFTNAATQILADGYRPGNVNTVKDVFDFSLRNSTQGMTYGSTLAALLNSGDASARVTLPTDPLVLDLNGDGVRLTDYLGAPVLFDADNDGGSLEETGWVSPEDGIVVVDSNANGKIDNISETLSEYFGGVAGKDGNAGEKRFSNGFTALASLDSNADGVFDNRDDAWSSVKVWVDANHDGKSWDDANGNGSVDANEKSELKSFAELGITRINLNSVAQSGEVRDGNEVLARGTFVQNGVSKEAIAANFLANPNGHVFTANGTGTVISTQGGGNVSPVSGYSSSSTTGEHIDVASKGVNNATGGSGNDVLQGDAQTNWLAGGQGSDTFYGGAGDDVLLIDGEDLSENIHGGDGTDIVQVLGDKGVYLNLADAGVEIAQGSRGNDTFIGGGSSTVYMRGGDGDDVLIGGYANDALSGEDGNDVILGGAGNDVLRGHRGNDRIQGGLGNDLIDGGQDDDNLNGGAGDDVLIGGAGDDVIDGGDGLDVVELSGDFADYRLTRTAEGVWISDTVAGRDGTDFLQNIEKINFKNLKLVEIPSATSEGIENPLLVKDVLSNDKAGAAFERTSAHLIGKEQLLQNDIDWQHDALHITGLFDVVGGTASVTQAGDVLFTPDATFTGIMGFKYTVADAKGNEAGTVISMGTGESATMRAAVYLKTADLPDDPLATDQWYLSQANILPVWKDYTGKGVRIAQIETTSPFGTTKEVLDYRHADLKDNIDKNWLANATPGQMAGEGSGGVFSDHATLVAGVMVASRNGEGSVGVAYDATIAGYWVNKDDFSTMSHMHEYDVVNNSWGSAIPFDLKFSPAELGLLPTPHRQALQEGRDGLGTVIVTAGGNDRQIGGNTNYSNVSNSRSSIVVGAINATTDLGALQFGGQPFSSPGASILVSAPGSNVTSTSRLVQNDNGSTFGADTSVSQGTSFAAPIVSGIVALVLEANPELGYRDVQQILALSARKVADPDTSWQENGSQNWNGGGMHVSHDYGYGEVDARAAVRLAETWNTQQTFANEFSLNQPLDSGTLNRAITDGLGAGISHSLTMGNAGISVEHVEVKVSLTHSRPGDLILKLISPSGTESILMNRPGKAPGSAASERGDADFAGSSTLNYVFDTALLRGETAQGNWTLQVIDTVTGDTGTLNSWSMNVYGKGGTSDDQYVYTNEYAQLAAAGGRNVLNDTDGGVDTINAAAIASASVIDLSNGQATLAGARLTITNPGQIENLIGGEFGDSLTGNAADNHLSGGRGDDLLSGGAGIDTLIAGQGNDTLTGGADTDYFVIDKNAGDVDTLTDFVIGTDRIVLSGFGPDVYSTMGISQQGADTRLTLDDGQVLVLKNVQSQGLTLSSFVHVPEGVSLSRLEHYSGFGFGLDGTVTERILPDTTNGVLYWANDGGERVFGGTGADVINGGLGDDVLVGESSTSSSVGGNDTLNGGEGNDVVRGGAGDDVLYGGAGQDYLGGDAGNDVLYLEGDQSVADYATTTLLAPNINLGGTASHTGASVAGGAGNDRFVVVEDLRASASQGIMANLIDDFEVANPAEKIDLSQIRAVHSFAELNFSSVTVDGEQYLRVWLGAMASGTQYLTLKGVTANQLSAANFIFGQAVAQPKVLLSGTDANDLLIGDAGGNTLDGGAGADVLEGRTGDDTYIVDNVGDVIKEVVGGGYDLVKSSVSHTLASEVESLQLLGNAAINGTGNELANRIVGNSANNVLDGAGGSDVLIGGLGDDTYVVDDGSDRVVESQGQGTDTVNASVSFTLASNLENLNLTGSASINATGNSVDNILRGNIGDNRLDGAQGADLMIGGLGNDTYFVDHIGDVVMEDADAGNDKVISTVDYSLAANVESLTLSGSALNATGNAQANELFGNEHDNRLYGGAGDDFLQGGKGNDRYVFGVGHGQDTINEDLDASGGVDTIVFEAGINASDVAVDHSAQGMVLRLNDGQQIISGWTAARGHSIERIEFANGTVWNTATLATQANRAPTLAQAIADQNVAEDSAFVLTLAPNAFVDADSGDALKLNATLADGNPLPAWLSFDAATRTFRGTPDNSAVGNLSIRVTATDKAGLSVSDSFDVRISNTNDAPVLAKAIVDQAATAGTLLNFALPAATFTDVDAGDTLSITAQSADGKSLPAWLTFDAATRTFSGTPGSQGTVSVKVSAVDRAGAVVSDVFDIVVGEQTGLITGTQSGDYLNGDALANTINGLGGDDTLYGNAGNDVLNGGDGADWLYGGDGNDILDGGAGNDRLSGDFGNDTYRFYRGMGQDTITDFDWTVGNVDTIKVAADIAPADVILNRDGNYLHLSIKGTTDKMSITFFNNINYQVERVEFANGTVWDIDTLKAMSRGVASDAADTLYGDVGADVLDGLNGDDKLYGDAGNDQLNGGAGNDSLYGESGNDTLNGGAGNDYLDGGDGNDILDGGAGNDSLSGSRGDDTYLFYRGMGQDTINEFDSTTGNVDTIKVAAGITPGDVIVKRDRTDIVLSIKGTNDWMKIYDYTSSNYQVERVEFADGTVWSVADLKRLSVVVASEAADTIYGDETGEQIDGLGGNDQLYGQAGNDVLIGGAGDDMLDGGTGVDTLDGGAGNDTLYGGSGNDIYLFQRGGGQDQIYDRDWTSGNIDVIKLAQGISPGDIKASRVGDNLELAIIGTSDKITVRDWFYSTDSQIEQVQFVDGTVWDATALKAMVKGVASEGNDTLQGEESVADVLNGLGGDDTLYGLSGNDTLNGGAGKDKLYGGAGADILDGGAGDDSLYGDAGNDTYLFYRGAGQDWISDYDNTAGNLDVIKLAEGLKPADIQLTRSLNDLYVGIAGTTDRLTVSGWFSNTANLIEQIQFADGTTWNASTIKTMSNGTSTQGNDALYGDDAVADSLSGLAGNDKLYGLGGNDVLSGGAGDDELNGGAGADTLIGGTGNDRLYGDRGNDLYQFERGGGQDVIDDFDPDANTDVLQFGSGIAADQLWFSKNGWDLEVGVIGTSDKVTVSKWSFWGEGTWEKAQQIEQFRTADGKVLMTSQVDQMVQAMAAFAPPAPGEVKLSENYQASLNAVIAANWQ</sequence>
<comment type="similarity">
    <text evidence="12">Belongs to the peptidase S8 family.</text>
</comment>
<evidence type="ECO:0000256" key="13">
    <source>
        <dbReference type="SAM" id="MobiDB-lite"/>
    </source>
</evidence>
<dbReference type="Pfam" id="PF05345">
    <property type="entry name" value="He_PIG"/>
    <property type="match status" value="2"/>
</dbReference>
<dbReference type="SUPFAM" id="SSF49313">
    <property type="entry name" value="Cadherin-like"/>
    <property type="match status" value="2"/>
</dbReference>
<keyword evidence="9" id="KW-0106">Calcium</keyword>
<dbReference type="InterPro" id="IPR000209">
    <property type="entry name" value="Peptidase_S8/S53_dom"/>
</dbReference>
<dbReference type="Pfam" id="PF00353">
    <property type="entry name" value="HemolysinCabind"/>
    <property type="match status" value="17"/>
</dbReference>
<dbReference type="InterPro" id="IPR001343">
    <property type="entry name" value="Hemolysn_Ca-bd"/>
</dbReference>
<evidence type="ECO:0000256" key="8">
    <source>
        <dbReference type="ARBA" id="ARBA00022825"/>
    </source>
</evidence>
<evidence type="ECO:0000259" key="14">
    <source>
        <dbReference type="PROSITE" id="PS51829"/>
    </source>
</evidence>
<dbReference type="Pfam" id="PF17892">
    <property type="entry name" value="Cadherin_5"/>
    <property type="match status" value="1"/>
</dbReference>
<dbReference type="SUPFAM" id="SSF52743">
    <property type="entry name" value="Subtilisin-like"/>
    <property type="match status" value="1"/>
</dbReference>
<dbReference type="GO" id="GO:0016020">
    <property type="term" value="C:membrane"/>
    <property type="evidence" value="ECO:0007669"/>
    <property type="project" value="UniProtKB-SubCell"/>
</dbReference>
<keyword evidence="4" id="KW-0800">Toxin</keyword>
<dbReference type="Proteomes" id="UP000278332">
    <property type="component" value="Unassembled WGS sequence"/>
</dbReference>
<dbReference type="PROSITE" id="PS00138">
    <property type="entry name" value="SUBTILASE_SER"/>
    <property type="match status" value="1"/>
</dbReference>
<dbReference type="Gene3D" id="2.150.10.10">
    <property type="entry name" value="Serralysin-like metalloprotease, C-terminal"/>
    <property type="match status" value="10"/>
</dbReference>
<keyword evidence="8" id="KW-0720">Serine protease</keyword>
<accession>A0A3M4WA09</accession>
<dbReference type="InterPro" id="IPR006644">
    <property type="entry name" value="Cadg"/>
</dbReference>
<dbReference type="InterPro" id="IPR036852">
    <property type="entry name" value="Peptidase_S8/S53_dom_sf"/>
</dbReference>
<dbReference type="PRINTS" id="PR00313">
    <property type="entry name" value="CABNDNGRPT"/>
</dbReference>
<evidence type="ECO:0000256" key="3">
    <source>
        <dbReference type="ARBA" id="ARBA00022525"/>
    </source>
</evidence>
<dbReference type="GO" id="GO:0006508">
    <property type="term" value="P:proteolysis"/>
    <property type="evidence" value="ECO:0007669"/>
    <property type="project" value="UniProtKB-KW"/>
</dbReference>
<evidence type="ECO:0000256" key="2">
    <source>
        <dbReference type="ARBA" id="ARBA00004613"/>
    </source>
</evidence>
<evidence type="ECO:0000256" key="11">
    <source>
        <dbReference type="ARBA" id="ARBA00023136"/>
    </source>
</evidence>
<keyword evidence="5" id="KW-0645">Protease</keyword>